<keyword evidence="3" id="KW-1185">Reference proteome</keyword>
<organism evidence="2 3">
    <name type="scientific">Insolitispirillum peregrinum</name>
    <dbReference type="NCBI Taxonomy" id="80876"/>
    <lineage>
        <taxon>Bacteria</taxon>
        <taxon>Pseudomonadati</taxon>
        <taxon>Pseudomonadota</taxon>
        <taxon>Alphaproteobacteria</taxon>
        <taxon>Rhodospirillales</taxon>
        <taxon>Novispirillaceae</taxon>
        <taxon>Insolitispirillum</taxon>
    </lineage>
</organism>
<feature type="compositionally biased region" description="Basic and acidic residues" evidence="1">
    <location>
        <begin position="57"/>
        <end position="98"/>
    </location>
</feature>
<feature type="compositionally biased region" description="Pro residues" evidence="1">
    <location>
        <begin position="99"/>
        <end position="113"/>
    </location>
</feature>
<dbReference type="PRINTS" id="PR01217">
    <property type="entry name" value="PRICHEXTENSN"/>
</dbReference>
<dbReference type="STRING" id="80876.SAMN05421779_101489"/>
<evidence type="ECO:0000256" key="1">
    <source>
        <dbReference type="SAM" id="MobiDB-lite"/>
    </source>
</evidence>
<evidence type="ECO:0000313" key="3">
    <source>
        <dbReference type="Proteomes" id="UP000185678"/>
    </source>
</evidence>
<keyword evidence="2" id="KW-0132">Cell division</keyword>
<proteinExistence type="predicted"/>
<gene>
    <name evidence="2" type="ORF">SAMN05421779_101489</name>
</gene>
<sequence length="340" mass="37678">MQFALILSVVLHLLIVLLLTIGLPFMQPEPPVVEEVPIVVDLVQVAERTAAPPPAPKTKEPPQEQPKPEIKKSEPPKEQPRPEPQKPEPPKETVKPEPVKPPPAKEPPPPTPKEQPKEEPKKPEPKKPEPEKTPEKAPDAPPKKEEPKKEEPKKEEPKKEEPKKEEAKKTDPKADPKKDQKKPDDDDPFKDLVKDVEKYRKKEAPASTPQSTQQAAANPAPQAAVSGARIQNAPLAAQATMSEKDAIRAQVEQNWSFDPGAKGIESMVVVLRITINPDGSVLDVRLEPESQSRYNSDAAFRAIADGAIRATRRASPLKYPTEKYTTFQTMVLSFTPSSRL</sequence>
<dbReference type="AlphaFoldDB" id="A0A1N7IQM5"/>
<accession>A0A1N7IQM5</accession>
<dbReference type="Proteomes" id="UP000185678">
    <property type="component" value="Unassembled WGS sequence"/>
</dbReference>
<reference evidence="2 3" key="1">
    <citation type="submission" date="2017-01" db="EMBL/GenBank/DDBJ databases">
        <authorList>
            <person name="Mah S.A."/>
            <person name="Swanson W.J."/>
            <person name="Moy G.W."/>
            <person name="Vacquier V.D."/>
        </authorList>
    </citation>
    <scope>NUCLEOTIDE SEQUENCE [LARGE SCALE GENOMIC DNA]</scope>
    <source>
        <strain evidence="2 3">DSM 11589</strain>
    </source>
</reference>
<dbReference type="GO" id="GO:0051301">
    <property type="term" value="P:cell division"/>
    <property type="evidence" value="ECO:0007669"/>
    <property type="project" value="UniProtKB-KW"/>
</dbReference>
<name>A0A1N7IQM5_9PROT</name>
<dbReference type="RefSeq" id="WP_076398535.1">
    <property type="nucleotide sequence ID" value="NZ_FTOA01000001.1"/>
</dbReference>
<dbReference type="Pfam" id="PF13103">
    <property type="entry name" value="TonB_2"/>
    <property type="match status" value="1"/>
</dbReference>
<dbReference type="EMBL" id="FTOA01000001">
    <property type="protein sequence ID" value="SIS39380.1"/>
    <property type="molecule type" value="Genomic_DNA"/>
</dbReference>
<evidence type="ECO:0000313" key="2">
    <source>
        <dbReference type="EMBL" id="SIS39380.1"/>
    </source>
</evidence>
<keyword evidence="2" id="KW-0131">Cell cycle</keyword>
<dbReference type="SUPFAM" id="SSF74653">
    <property type="entry name" value="TolA/TonB C-terminal domain"/>
    <property type="match status" value="1"/>
</dbReference>
<dbReference type="Gene3D" id="3.30.1150.10">
    <property type="match status" value="1"/>
</dbReference>
<dbReference type="OrthoDB" id="7161229at2"/>
<feature type="compositionally biased region" description="Low complexity" evidence="1">
    <location>
        <begin position="205"/>
        <end position="224"/>
    </location>
</feature>
<feature type="region of interest" description="Disordered" evidence="1">
    <location>
        <begin position="49"/>
        <end position="226"/>
    </location>
</feature>
<feature type="compositionally biased region" description="Basic and acidic residues" evidence="1">
    <location>
        <begin position="114"/>
        <end position="204"/>
    </location>
</feature>
<protein>
    <submittedName>
        <fullName evidence="2">Cell division and transport-associated protein TolA</fullName>
    </submittedName>
</protein>